<dbReference type="SUPFAM" id="SSF64158">
    <property type="entry name" value="2,3-Bisphosphoglycerate-independent phosphoglycerate mutase, substrate-binding domain"/>
    <property type="match status" value="1"/>
</dbReference>
<dbReference type="FunFam" id="3.40.1450.10:FF:000002">
    <property type="entry name" value="2,3-bisphosphoglycerate-independent phosphoglycerate mutase"/>
    <property type="match status" value="1"/>
</dbReference>
<evidence type="ECO:0000256" key="4">
    <source>
        <dbReference type="ARBA" id="ARBA00008819"/>
    </source>
</evidence>
<keyword evidence="7 9" id="KW-0464">Manganese</keyword>
<evidence type="ECO:0000256" key="7">
    <source>
        <dbReference type="ARBA" id="ARBA00023211"/>
    </source>
</evidence>
<evidence type="ECO:0000256" key="6">
    <source>
        <dbReference type="ARBA" id="ARBA00023152"/>
    </source>
</evidence>
<keyword evidence="8 9" id="KW-0413">Isomerase</keyword>
<feature type="binding site" evidence="9 12">
    <location>
        <position position="123"/>
    </location>
    <ligand>
        <name>substrate</name>
    </ligand>
</feature>
<dbReference type="InterPro" id="IPR006124">
    <property type="entry name" value="Metalloenzyme"/>
</dbReference>
<dbReference type="InterPro" id="IPR017850">
    <property type="entry name" value="Alkaline_phosphatase_core_sf"/>
</dbReference>
<evidence type="ECO:0000259" key="14">
    <source>
        <dbReference type="Pfam" id="PF01676"/>
    </source>
</evidence>
<evidence type="ECO:0000256" key="8">
    <source>
        <dbReference type="ARBA" id="ARBA00023235"/>
    </source>
</evidence>
<gene>
    <name evidence="9" type="primary">gpmI</name>
    <name evidence="16" type="ORF">GQ61_02890</name>
</gene>
<evidence type="ECO:0000313" key="16">
    <source>
        <dbReference type="EMBL" id="ARN84442.1"/>
    </source>
</evidence>
<dbReference type="PANTHER" id="PTHR31637">
    <property type="entry name" value="2,3-BISPHOSPHOGLYCERATE-INDEPENDENT PHOSPHOGLYCERATE MUTASE"/>
    <property type="match status" value="1"/>
</dbReference>
<accession>A0A1W6N3P1</accession>
<name>A0A1W6N3P1_9PROT</name>
<comment type="cofactor">
    <cofactor evidence="9">
        <name>Mn(2+)</name>
        <dbReference type="ChEBI" id="CHEBI:29035"/>
    </cofactor>
    <text evidence="9">Binds 2 manganese ions per subunit.</text>
</comment>
<comment type="catalytic activity">
    <reaction evidence="1 9">
        <text>(2R)-2-phosphoglycerate = (2R)-3-phosphoglycerate</text>
        <dbReference type="Rhea" id="RHEA:15901"/>
        <dbReference type="ChEBI" id="CHEBI:58272"/>
        <dbReference type="ChEBI" id="CHEBI:58289"/>
        <dbReference type="EC" id="5.4.2.12"/>
    </reaction>
</comment>
<evidence type="ECO:0000256" key="3">
    <source>
        <dbReference type="ARBA" id="ARBA00004798"/>
    </source>
</evidence>
<dbReference type="NCBIfam" id="TIGR01307">
    <property type="entry name" value="pgm_bpd_ind"/>
    <property type="match status" value="1"/>
</dbReference>
<evidence type="ECO:0000256" key="11">
    <source>
        <dbReference type="PIRSR" id="PIRSR001492-1"/>
    </source>
</evidence>
<dbReference type="GO" id="GO:0006096">
    <property type="term" value="P:glycolytic process"/>
    <property type="evidence" value="ECO:0007669"/>
    <property type="project" value="UniProtKB-UniRule"/>
</dbReference>
<evidence type="ECO:0000256" key="10">
    <source>
        <dbReference type="NCBIfam" id="TIGR01307"/>
    </source>
</evidence>
<evidence type="ECO:0000256" key="5">
    <source>
        <dbReference type="ARBA" id="ARBA00022723"/>
    </source>
</evidence>
<feature type="domain" description="Metalloenzyme" evidence="14">
    <location>
        <begin position="4"/>
        <end position="494"/>
    </location>
</feature>
<dbReference type="GO" id="GO:0004619">
    <property type="term" value="F:phosphoglycerate mutase activity"/>
    <property type="evidence" value="ECO:0007669"/>
    <property type="project" value="UniProtKB-UniRule"/>
</dbReference>
<dbReference type="HAMAP" id="MF_01038">
    <property type="entry name" value="GpmI"/>
    <property type="match status" value="1"/>
</dbReference>
<feature type="binding site" evidence="9 13">
    <location>
        <position position="396"/>
    </location>
    <ligand>
        <name>Mn(2+)</name>
        <dbReference type="ChEBI" id="CHEBI:29035"/>
        <label>1</label>
    </ligand>
</feature>
<comment type="subunit">
    <text evidence="9">Monomer.</text>
</comment>
<dbReference type="EMBL" id="CP008743">
    <property type="protein sequence ID" value="ARN84442.1"/>
    <property type="molecule type" value="Genomic_DNA"/>
</dbReference>
<dbReference type="Pfam" id="PF06415">
    <property type="entry name" value="iPGM_N"/>
    <property type="match status" value="1"/>
</dbReference>
<dbReference type="GO" id="GO:0006007">
    <property type="term" value="P:glucose catabolic process"/>
    <property type="evidence" value="ECO:0007669"/>
    <property type="project" value="InterPro"/>
</dbReference>
<comment type="similarity">
    <text evidence="4 9">Belongs to the BPG-independent phosphoglycerate mutase family.</text>
</comment>
<dbReference type="FunFam" id="3.40.720.10:FF:000001">
    <property type="entry name" value="2,3-bisphosphoglycerate-independent phosphoglycerate mutase"/>
    <property type="match status" value="1"/>
</dbReference>
<dbReference type="CDD" id="cd16010">
    <property type="entry name" value="iPGM"/>
    <property type="match status" value="1"/>
</dbReference>
<dbReference type="KEGG" id="naf:GQ61_02890"/>
<dbReference type="Pfam" id="PF01676">
    <property type="entry name" value="Metalloenzyme"/>
    <property type="match status" value="1"/>
</dbReference>
<dbReference type="InterPro" id="IPR005995">
    <property type="entry name" value="Pgm_bpd_ind"/>
</dbReference>
<dbReference type="InterPro" id="IPR011258">
    <property type="entry name" value="BPG-indep_PGM_N"/>
</dbReference>
<dbReference type="InterPro" id="IPR036646">
    <property type="entry name" value="PGAM_B_sf"/>
</dbReference>
<feature type="active site" description="Phosphoserine intermediate" evidence="9 11">
    <location>
        <position position="62"/>
    </location>
</feature>
<feature type="binding site" evidence="9 13">
    <location>
        <position position="12"/>
    </location>
    <ligand>
        <name>Mn(2+)</name>
        <dbReference type="ChEBI" id="CHEBI:29035"/>
        <label>2</label>
    </ligand>
</feature>
<dbReference type="Gene3D" id="3.40.720.10">
    <property type="entry name" value="Alkaline Phosphatase, subunit A"/>
    <property type="match status" value="1"/>
</dbReference>
<dbReference type="GO" id="GO:0030145">
    <property type="term" value="F:manganese ion binding"/>
    <property type="evidence" value="ECO:0007669"/>
    <property type="project" value="UniProtKB-UniRule"/>
</dbReference>
<evidence type="ECO:0000313" key="17">
    <source>
        <dbReference type="Proteomes" id="UP000237351"/>
    </source>
</evidence>
<dbReference type="OrthoDB" id="9800863at2"/>
<evidence type="ECO:0000256" key="1">
    <source>
        <dbReference type="ARBA" id="ARBA00000370"/>
    </source>
</evidence>
<feature type="binding site" evidence="9 12">
    <location>
        <position position="329"/>
    </location>
    <ligand>
        <name>substrate</name>
    </ligand>
</feature>
<evidence type="ECO:0000259" key="15">
    <source>
        <dbReference type="Pfam" id="PF06415"/>
    </source>
</evidence>
<feature type="domain" description="BPG-independent PGAM N-terminal" evidence="15">
    <location>
        <begin position="82"/>
        <end position="290"/>
    </location>
</feature>
<proteinExistence type="inferred from homology"/>
<dbReference type="SUPFAM" id="SSF53649">
    <property type="entry name" value="Alkaline phosphatase-like"/>
    <property type="match status" value="1"/>
</dbReference>
<protein>
    <recommendedName>
        <fullName evidence="9 10">2,3-bisphosphoglycerate-independent phosphoglycerate mutase</fullName>
        <shortName evidence="9">BPG-independent PGAM</shortName>
        <shortName evidence="9">Phosphoglyceromutase</shortName>
        <shortName evidence="9">iPGM</shortName>
        <ecNumber evidence="9 10">5.4.2.12</ecNumber>
    </recommendedName>
</protein>
<feature type="binding site" evidence="9 13">
    <location>
        <position position="438"/>
    </location>
    <ligand>
        <name>Mn(2+)</name>
        <dbReference type="ChEBI" id="CHEBI:29035"/>
        <label>2</label>
    </ligand>
</feature>
<dbReference type="PIRSF" id="PIRSF001492">
    <property type="entry name" value="IPGAM"/>
    <property type="match status" value="1"/>
</dbReference>
<keyword evidence="6 9" id="KW-0324">Glycolysis</keyword>
<dbReference type="AlphaFoldDB" id="A0A1W6N3P1"/>
<feature type="binding site" evidence="9 12">
    <location>
        <begin position="253"/>
        <end position="256"/>
    </location>
    <ligand>
        <name>substrate</name>
    </ligand>
</feature>
<keyword evidence="17" id="KW-1185">Reference proteome</keyword>
<dbReference type="STRING" id="1414854.GQ61_02890"/>
<comment type="function">
    <text evidence="2 9">Catalyzes the interconversion of 2-phosphoglycerate and 3-phosphoglycerate.</text>
</comment>
<feature type="binding site" evidence="9 13">
    <location>
        <position position="437"/>
    </location>
    <ligand>
        <name>Mn(2+)</name>
        <dbReference type="ChEBI" id="CHEBI:29035"/>
        <label>2</label>
    </ligand>
</feature>
<dbReference type="GO" id="GO:0005829">
    <property type="term" value="C:cytosol"/>
    <property type="evidence" value="ECO:0007669"/>
    <property type="project" value="TreeGrafter"/>
</dbReference>
<comment type="pathway">
    <text evidence="3 9">Carbohydrate degradation; glycolysis; pyruvate from D-glyceraldehyde 3-phosphate: step 3/5.</text>
</comment>
<evidence type="ECO:0000256" key="2">
    <source>
        <dbReference type="ARBA" id="ARBA00002315"/>
    </source>
</evidence>
<dbReference type="Proteomes" id="UP000237351">
    <property type="component" value="Chromosome"/>
</dbReference>
<dbReference type="UniPathway" id="UPA00109">
    <property type="reaction ID" value="UER00186"/>
</dbReference>
<feature type="binding site" evidence="9 12">
    <location>
        <position position="182"/>
    </location>
    <ligand>
        <name>substrate</name>
    </ligand>
</feature>
<keyword evidence="5 9" id="KW-0479">Metal-binding</keyword>
<dbReference type="Gene3D" id="3.40.1450.10">
    <property type="entry name" value="BPG-independent phosphoglycerate mutase, domain B"/>
    <property type="match status" value="1"/>
</dbReference>
<feature type="binding site" evidence="9 13">
    <location>
        <position position="62"/>
    </location>
    <ligand>
        <name>Mn(2+)</name>
        <dbReference type="ChEBI" id="CHEBI:29035"/>
        <label>2</label>
    </ligand>
</feature>
<dbReference type="EC" id="5.4.2.12" evidence="9 10"/>
<sequence>MRKKPLVLCILDGWGYRQEADNNSISQAHAPSWQDFLKNSPWTLLDASAQSVGLPNGQMGNSEVGHMTIGSGQVIMQDLPRIDQVIENNELSSLPALNDFIEKLKKSKGTCHLLGLLSPGGVHSHQNHILAFANHIGDQGVRVNIHGFTDGRDTPPMSAKGYLKDFVRKLHPAVKIVTLGGRYFGMDRDNRWDRVARAYGAIIHADGPKVENFLSYLEDNYKSNIGDEFIPPAVYFNYEGVRDGDGLFMANFRADRVRQILSALLNPTFNAFDRNYTPNWAETLGMVEYSDILTPFLRTIFPPVEVKNSLGEIIAEHSLKQLRIAETEKYAHVTFFFNGGREQSFPGEERILIPSPKVSTYDQQPEMSAFEVTKQLINKIKNEAFDFIVVNFANPDMVGHTGNIKASIKAVETIDTCLGQLNEAIKNQDGILIITADHGNVEEMIDSHTHEPLTAHTLNPVPFVIVANDKPSVQLKAGGTLADIAPTILDLMHLPIPENMTGKSLIVSP</sequence>
<dbReference type="PANTHER" id="PTHR31637:SF0">
    <property type="entry name" value="2,3-BISPHOSPHOGLYCERATE-INDEPENDENT PHOSPHOGLYCERATE MUTASE"/>
    <property type="match status" value="1"/>
</dbReference>
<organism evidence="16 17">
    <name type="scientific">Candidatus Nucleicultrix amoebiphila FS5</name>
    <dbReference type="NCBI Taxonomy" id="1414854"/>
    <lineage>
        <taxon>Bacteria</taxon>
        <taxon>Pseudomonadati</taxon>
        <taxon>Pseudomonadota</taxon>
        <taxon>Alphaproteobacteria</taxon>
        <taxon>Holosporales</taxon>
        <taxon>Candidatus Nucleicultricaceae</taxon>
        <taxon>Candidatus Nucleicultrix</taxon>
    </lineage>
</organism>
<feature type="binding site" evidence="9 13">
    <location>
        <position position="456"/>
    </location>
    <ligand>
        <name>Mn(2+)</name>
        <dbReference type="ChEBI" id="CHEBI:29035"/>
        <label>1</label>
    </ligand>
</feature>
<feature type="binding site" evidence="9 13">
    <location>
        <position position="400"/>
    </location>
    <ligand>
        <name>Mn(2+)</name>
        <dbReference type="ChEBI" id="CHEBI:29035"/>
        <label>1</label>
    </ligand>
</feature>
<evidence type="ECO:0000256" key="13">
    <source>
        <dbReference type="PIRSR" id="PIRSR001492-3"/>
    </source>
</evidence>
<reference evidence="16 17" key="1">
    <citation type="submission" date="2014-06" db="EMBL/GenBank/DDBJ databases">
        <title>The genome of the endonuclear symbiont Nucleicultrix amoebiphila.</title>
        <authorList>
            <person name="Schulz F."/>
            <person name="Horn M."/>
        </authorList>
    </citation>
    <scope>NUCLEOTIDE SEQUENCE [LARGE SCALE GENOMIC DNA]</scope>
    <source>
        <strain evidence="16 17">FS5</strain>
    </source>
</reference>
<evidence type="ECO:0000256" key="9">
    <source>
        <dbReference type="HAMAP-Rule" id="MF_01038"/>
    </source>
</evidence>
<evidence type="ECO:0000256" key="12">
    <source>
        <dbReference type="PIRSR" id="PIRSR001492-2"/>
    </source>
</evidence>
<feature type="binding site" evidence="9 12">
    <location>
        <begin position="152"/>
        <end position="153"/>
    </location>
    <ligand>
        <name>substrate</name>
    </ligand>
</feature>
<dbReference type="RefSeq" id="WP_085783837.1">
    <property type="nucleotide sequence ID" value="NZ_CP008743.1"/>
</dbReference>
<feature type="binding site" evidence="9 12">
    <location>
        <position position="188"/>
    </location>
    <ligand>
        <name>substrate</name>
    </ligand>
</feature>